<proteinExistence type="predicted"/>
<feature type="transmembrane region" description="Helical" evidence="1">
    <location>
        <begin position="192"/>
        <end position="209"/>
    </location>
</feature>
<keyword evidence="1" id="KW-0472">Membrane</keyword>
<sequence>MTSKSISAWLLTLTACAGTALFTFFFALTFSIPHWVEEYGAAYIQQEASKRINQRIDGIALPQPTDANNPVSRAAGAIYARNAESITQYKEMLKARVHAKMAESIAQVRNLNCECRKRWEEWLKDGATTQITLLERANQTISTVIHSTYAQVVEGLKKDIRIFTGVNACMFTLVLALSLFKSRATLQLMIPAGLLVVATLVCTYFYIFEQNWLLTIIHNDYLGFAYLGYLSLVFAFLCDIALNRARITTEIINQILSAIGSAANALPC</sequence>
<dbReference type="OrthoDB" id="8820879at2"/>
<protein>
    <submittedName>
        <fullName evidence="2">Uncharacterized protein</fullName>
    </submittedName>
</protein>
<dbReference type="Proteomes" id="UP000308917">
    <property type="component" value="Unassembled WGS sequence"/>
</dbReference>
<evidence type="ECO:0000256" key="1">
    <source>
        <dbReference type="SAM" id="Phobius"/>
    </source>
</evidence>
<reference evidence="2 3" key="1">
    <citation type="journal article" date="2015" name="Antonie Van Leeuwenhoek">
        <title>Lampropedia puyangensis sp. nov., isolated from symptomatic bark of Populus ? euramericana canker and emended description of Lampropedia hyalina (Ehrenberg 1832) Lee et al. 2004.</title>
        <authorList>
            <person name="Li Y."/>
            <person name="Wang T."/>
            <person name="Piao C.G."/>
            <person name="Wang L.F."/>
            <person name="Tian G.Z."/>
            <person name="Zhu T.H."/>
            <person name="Guo M.W."/>
        </authorList>
    </citation>
    <scope>NUCLEOTIDE SEQUENCE [LARGE SCALE GENOMIC DNA]</scope>
    <source>
        <strain evidence="2 3">2-bin</strain>
    </source>
</reference>
<dbReference type="RefSeq" id="WP_136573302.1">
    <property type="nucleotide sequence ID" value="NZ_STFG01000007.1"/>
</dbReference>
<evidence type="ECO:0000313" key="2">
    <source>
        <dbReference type="EMBL" id="THU01994.1"/>
    </source>
</evidence>
<gene>
    <name evidence="2" type="ORF">E9531_08320</name>
</gene>
<dbReference type="AlphaFoldDB" id="A0A4S8F6X3"/>
<keyword evidence="1" id="KW-1133">Transmembrane helix</keyword>
<dbReference type="PROSITE" id="PS51257">
    <property type="entry name" value="PROKAR_LIPOPROTEIN"/>
    <property type="match status" value="1"/>
</dbReference>
<accession>A0A4S8F6X3</accession>
<evidence type="ECO:0000313" key="3">
    <source>
        <dbReference type="Proteomes" id="UP000308917"/>
    </source>
</evidence>
<comment type="caution">
    <text evidence="2">The sequence shown here is derived from an EMBL/GenBank/DDBJ whole genome shotgun (WGS) entry which is preliminary data.</text>
</comment>
<organism evidence="2 3">
    <name type="scientific">Lampropedia puyangensis</name>
    <dbReference type="NCBI Taxonomy" id="1330072"/>
    <lineage>
        <taxon>Bacteria</taxon>
        <taxon>Pseudomonadati</taxon>
        <taxon>Pseudomonadota</taxon>
        <taxon>Betaproteobacteria</taxon>
        <taxon>Burkholderiales</taxon>
        <taxon>Comamonadaceae</taxon>
        <taxon>Lampropedia</taxon>
    </lineage>
</organism>
<feature type="transmembrane region" description="Helical" evidence="1">
    <location>
        <begin position="221"/>
        <end position="242"/>
    </location>
</feature>
<feature type="transmembrane region" description="Helical" evidence="1">
    <location>
        <begin position="160"/>
        <end position="180"/>
    </location>
</feature>
<keyword evidence="3" id="KW-1185">Reference proteome</keyword>
<dbReference type="EMBL" id="STFG01000007">
    <property type="protein sequence ID" value="THU01994.1"/>
    <property type="molecule type" value="Genomic_DNA"/>
</dbReference>
<keyword evidence="1" id="KW-0812">Transmembrane</keyword>
<name>A0A4S8F6X3_9BURK</name>